<evidence type="ECO:0000313" key="2">
    <source>
        <dbReference type="EMBL" id="PVI08441.1"/>
    </source>
</evidence>
<accession>A0A2V1ED25</accession>
<feature type="chain" id="PRO_5015902750" description="Secreted protein" evidence="1">
    <location>
        <begin position="28"/>
        <end position="103"/>
    </location>
</feature>
<reference evidence="2 3" key="1">
    <citation type="journal article" date="2018" name="Sci. Rep.">
        <title>Comparative genomics provides insights into the lifestyle and reveals functional heterogeneity of dark septate endophytic fungi.</title>
        <authorList>
            <person name="Knapp D.G."/>
            <person name="Nemeth J.B."/>
            <person name="Barry K."/>
            <person name="Hainaut M."/>
            <person name="Henrissat B."/>
            <person name="Johnson J."/>
            <person name="Kuo A."/>
            <person name="Lim J.H.P."/>
            <person name="Lipzen A."/>
            <person name="Nolan M."/>
            <person name="Ohm R.A."/>
            <person name="Tamas L."/>
            <person name="Grigoriev I.V."/>
            <person name="Spatafora J.W."/>
            <person name="Nagy L.G."/>
            <person name="Kovacs G.M."/>
        </authorList>
    </citation>
    <scope>NUCLEOTIDE SEQUENCE [LARGE SCALE GENOMIC DNA]</scope>
    <source>
        <strain evidence="2 3">DSE2036</strain>
    </source>
</reference>
<evidence type="ECO:0000313" key="3">
    <source>
        <dbReference type="Proteomes" id="UP000244855"/>
    </source>
</evidence>
<sequence>MAKSGGPFPPLSLVLLLLLVLRMGEEGVMFVWESVRVHGQDARILLALRNLRYIHSRYICSVGVQRGVMTYMRVPCGRCQPRARQPGVSELAACARARRDGRS</sequence>
<dbReference type="Proteomes" id="UP000244855">
    <property type="component" value="Unassembled WGS sequence"/>
</dbReference>
<evidence type="ECO:0000256" key="1">
    <source>
        <dbReference type="SAM" id="SignalP"/>
    </source>
</evidence>
<proteinExistence type="predicted"/>
<name>A0A2V1ED25_9PLEO</name>
<evidence type="ECO:0008006" key="4">
    <source>
        <dbReference type="Google" id="ProtNLM"/>
    </source>
</evidence>
<dbReference type="EMBL" id="KZ805300">
    <property type="protein sequence ID" value="PVI08441.1"/>
    <property type="molecule type" value="Genomic_DNA"/>
</dbReference>
<feature type="signal peptide" evidence="1">
    <location>
        <begin position="1"/>
        <end position="27"/>
    </location>
</feature>
<keyword evidence="1" id="KW-0732">Signal</keyword>
<gene>
    <name evidence="2" type="ORF">DM02DRAFT_607838</name>
</gene>
<protein>
    <recommendedName>
        <fullName evidence="4">Secreted protein</fullName>
    </recommendedName>
</protein>
<keyword evidence="3" id="KW-1185">Reference proteome</keyword>
<dbReference type="AlphaFoldDB" id="A0A2V1ED25"/>
<organism evidence="2 3">
    <name type="scientific">Periconia macrospinosa</name>
    <dbReference type="NCBI Taxonomy" id="97972"/>
    <lineage>
        <taxon>Eukaryota</taxon>
        <taxon>Fungi</taxon>
        <taxon>Dikarya</taxon>
        <taxon>Ascomycota</taxon>
        <taxon>Pezizomycotina</taxon>
        <taxon>Dothideomycetes</taxon>
        <taxon>Pleosporomycetidae</taxon>
        <taxon>Pleosporales</taxon>
        <taxon>Massarineae</taxon>
        <taxon>Periconiaceae</taxon>
        <taxon>Periconia</taxon>
    </lineage>
</organism>